<dbReference type="NCBIfam" id="TIGR03172">
    <property type="entry name" value="selenium cofactor biosynthesis protein YqeC"/>
    <property type="match status" value="1"/>
</dbReference>
<dbReference type="InterPro" id="IPR017587">
    <property type="entry name" value="YqeC"/>
</dbReference>
<gene>
    <name evidence="1" type="primary">yqeC</name>
    <name evidence="1" type="ORF">H9Q79_17565</name>
</gene>
<dbReference type="Pfam" id="PF19842">
    <property type="entry name" value="YqeC"/>
    <property type="match status" value="1"/>
</dbReference>
<evidence type="ECO:0000313" key="1">
    <source>
        <dbReference type="EMBL" id="QNM08631.1"/>
    </source>
</evidence>
<organism evidence="1 2">
    <name type="scientific">Wansuia hejianensis</name>
    <dbReference type="NCBI Taxonomy" id="2763667"/>
    <lineage>
        <taxon>Bacteria</taxon>
        <taxon>Bacillati</taxon>
        <taxon>Bacillota</taxon>
        <taxon>Clostridia</taxon>
        <taxon>Lachnospirales</taxon>
        <taxon>Lachnospiraceae</taxon>
        <taxon>Wansuia</taxon>
    </lineage>
</organism>
<dbReference type="Proteomes" id="UP000515860">
    <property type="component" value="Chromosome"/>
</dbReference>
<reference evidence="1 2" key="1">
    <citation type="submission" date="2020-08" db="EMBL/GenBank/DDBJ databases">
        <authorList>
            <person name="Liu C."/>
            <person name="Sun Q."/>
        </authorList>
    </citation>
    <scope>NUCLEOTIDE SEQUENCE [LARGE SCALE GENOMIC DNA]</scope>
    <source>
        <strain evidence="1 2">NSJ-29</strain>
    </source>
</reference>
<dbReference type="AlphaFoldDB" id="A0A7G9GCU9"/>
<accession>A0A7G9GCU9</accession>
<dbReference type="KEGG" id="whj:H9Q79_17565"/>
<dbReference type="EMBL" id="CP060635">
    <property type="protein sequence ID" value="QNM08631.1"/>
    <property type="molecule type" value="Genomic_DNA"/>
</dbReference>
<name>A0A7G9GCU9_9FIRM</name>
<evidence type="ECO:0000313" key="2">
    <source>
        <dbReference type="Proteomes" id="UP000515860"/>
    </source>
</evidence>
<proteinExistence type="predicted"/>
<keyword evidence="2" id="KW-1185">Reference proteome</keyword>
<dbReference type="RefSeq" id="WP_249328847.1">
    <property type="nucleotide sequence ID" value="NZ_CP060635.1"/>
</dbReference>
<protein>
    <submittedName>
        <fullName evidence="1">Putative selenium-dependent hydroxylase accessory protein YqeC</fullName>
    </submittedName>
</protein>
<sequence>MTAEIWSFVGAGGKTTSIFQIARQMCEKGLRVLITTTTHMAAGDRGLCRMESALELLTDVSGRGALIAERMAPGRAVLAGCLLTERDRMDARGGKQECSGRDVAASDKIGPLPEQEFRSAAEAADVVLVEADGSRRMPFKAPGEREPVPHEKSNRIFIIAGLSALGFPVCRACHRPKLVCEITGRPETSVLTTRDMACVLYHGYIRPMRLKFPGAPLTVLLNQADGPERQEAGRDAGCRLKSLLGSGEAPVEIWLNSWAGPLKGERL</sequence>